<sequence>MKNTVDMTPDVVETLNRWQTGGAELWIDVLQRSVESIACNDNDDANARLKIISELIYFQQEMKSFIGQKGGTHE</sequence>
<accession>A0AA40ZRJ4</accession>
<gene>
    <name evidence="1" type="ORF">H6D15_03210</name>
</gene>
<dbReference type="RefSeq" id="WP_204971084.1">
    <property type="nucleotide sequence ID" value="NZ_JAAZTS010000002.1"/>
</dbReference>
<keyword evidence="2" id="KW-1185">Reference proteome</keyword>
<dbReference type="Proteomes" id="UP000698924">
    <property type="component" value="Unassembled WGS sequence"/>
</dbReference>
<protein>
    <submittedName>
        <fullName evidence="1">Uncharacterized protein</fullName>
    </submittedName>
</protein>
<evidence type="ECO:0000313" key="2">
    <source>
        <dbReference type="Proteomes" id="UP000698924"/>
    </source>
</evidence>
<organism evidence="1 2">
    <name type="scientific">Caecibacteroides pullorum</name>
    <dbReference type="NCBI Taxonomy" id="2725562"/>
    <lineage>
        <taxon>Bacteria</taxon>
        <taxon>Pseudomonadati</taxon>
        <taxon>Bacteroidota</taxon>
        <taxon>Bacteroidia</taxon>
        <taxon>Bacteroidales</taxon>
        <taxon>Bacteroidaceae</taxon>
        <taxon>Caecibacteroides</taxon>
    </lineage>
</organism>
<evidence type="ECO:0000313" key="1">
    <source>
        <dbReference type="EMBL" id="MBM6856615.1"/>
    </source>
</evidence>
<reference evidence="1 2" key="1">
    <citation type="journal article" date="2021" name="Sci. Rep.">
        <title>The distribution of antibiotic resistance genes in chicken gut microbiota commensals.</title>
        <authorList>
            <person name="Juricova H."/>
            <person name="Matiasovicova J."/>
            <person name="Kubasova T."/>
            <person name="Cejkova D."/>
            <person name="Rychlik I."/>
        </authorList>
    </citation>
    <scope>NUCLEOTIDE SEQUENCE [LARGE SCALE GENOMIC DNA]</scope>
    <source>
        <strain evidence="1 2">An421</strain>
    </source>
</reference>
<proteinExistence type="predicted"/>
<dbReference type="AlphaFoldDB" id="A0AA40ZRJ4"/>
<name>A0AA40ZRJ4_9BACT</name>
<dbReference type="EMBL" id="JACJMO010000002">
    <property type="protein sequence ID" value="MBM6856615.1"/>
    <property type="molecule type" value="Genomic_DNA"/>
</dbReference>
<comment type="caution">
    <text evidence="1">The sequence shown here is derived from an EMBL/GenBank/DDBJ whole genome shotgun (WGS) entry which is preliminary data.</text>
</comment>